<dbReference type="Proteomes" id="UP000029228">
    <property type="component" value="Unassembled WGS sequence"/>
</dbReference>
<proteinExistence type="predicted"/>
<reference evidence="2 3" key="1">
    <citation type="submission" date="2014-09" db="EMBL/GenBank/DDBJ databases">
        <title>Vibrio maritimus JCM 19235. (C45) whole genome shotgun sequence.</title>
        <authorList>
            <person name="Sawabe T."/>
            <person name="Meirelles P."/>
            <person name="Nakanishi M."/>
            <person name="Sayaka M."/>
            <person name="Hattori M."/>
            <person name="Ohkuma M."/>
        </authorList>
    </citation>
    <scope>NUCLEOTIDE SEQUENCE [LARGE SCALE GENOMIC DNA]</scope>
    <source>
        <strain evidence="3">JCM19235</strain>
    </source>
</reference>
<evidence type="ECO:0000259" key="1">
    <source>
        <dbReference type="Pfam" id="PF01973"/>
    </source>
</evidence>
<gene>
    <name evidence="2" type="ORF">JCM19235_2770</name>
</gene>
<feature type="domain" description="6-hydroxymethylpterin diphosphokinase MptE-like" evidence="1">
    <location>
        <begin position="30"/>
        <end position="187"/>
    </location>
</feature>
<organism evidence="2 3">
    <name type="scientific">Vibrio maritimus</name>
    <dbReference type="NCBI Taxonomy" id="990268"/>
    <lineage>
        <taxon>Bacteria</taxon>
        <taxon>Pseudomonadati</taxon>
        <taxon>Pseudomonadota</taxon>
        <taxon>Gammaproteobacteria</taxon>
        <taxon>Vibrionales</taxon>
        <taxon>Vibrionaceae</taxon>
        <taxon>Vibrio</taxon>
    </lineage>
</organism>
<accession>A0A090S3F4</accession>
<dbReference type="Pfam" id="PF01973">
    <property type="entry name" value="MptE-like"/>
    <property type="match status" value="1"/>
</dbReference>
<comment type="caution">
    <text evidence="2">The sequence shown here is derived from an EMBL/GenBank/DDBJ whole genome shotgun (WGS) entry which is preliminary data.</text>
</comment>
<dbReference type="EMBL" id="BBMR01000011">
    <property type="protein sequence ID" value="GAL22076.1"/>
    <property type="molecule type" value="Genomic_DNA"/>
</dbReference>
<dbReference type="InterPro" id="IPR002826">
    <property type="entry name" value="MptE-like"/>
</dbReference>
<name>A0A090S3F4_9VIBR</name>
<reference evidence="2 3" key="2">
    <citation type="submission" date="2014-09" db="EMBL/GenBank/DDBJ databases">
        <authorList>
            <consortium name="NBRP consortium"/>
            <person name="Sawabe T."/>
            <person name="Meirelles P."/>
            <person name="Nakanishi M."/>
            <person name="Sayaka M."/>
            <person name="Hattori M."/>
            <person name="Ohkuma M."/>
        </authorList>
    </citation>
    <scope>NUCLEOTIDE SEQUENCE [LARGE SCALE GENOMIC DNA]</scope>
    <source>
        <strain evidence="3">JCM19235</strain>
    </source>
</reference>
<protein>
    <recommendedName>
        <fullName evidence="1">6-hydroxymethylpterin diphosphokinase MptE-like domain-containing protein</fullName>
    </recommendedName>
</protein>
<dbReference type="OrthoDB" id="7254531at2"/>
<evidence type="ECO:0000313" key="3">
    <source>
        <dbReference type="Proteomes" id="UP000029228"/>
    </source>
</evidence>
<sequence length="270" mass="31378">MKKKVKSVIRSVLPQRFIDQKYRTRCSSSQKIKQLKNKFKGERCFILGNGPSLNKCDLSLLEGEYTFGVNGIYYKHQSEGFKPTFYVVEDRHVMSDNLVEINDFDCEYKFFPVDYKHLLSNHKNCLFFNMDTGFYQKPSSYYSIPRFSMEADRVLYCGQSVTMINLQLAAYLGFDEVYLIGMDFSYDIPKSAVIEDTTITSTEDDPNHFHPDYFGAGKKWHDPQLDKVLLSYKMMDLIYKAQGKSIINATVGGKLELFERVDYYSIFQGD</sequence>
<dbReference type="STRING" id="990268.JCM19235_2770"/>
<dbReference type="Gene3D" id="3.90.1480.10">
    <property type="entry name" value="Alpha-2,3-sialyltransferase"/>
    <property type="match status" value="1"/>
</dbReference>
<dbReference type="AlphaFoldDB" id="A0A090S3F4"/>
<evidence type="ECO:0000313" key="2">
    <source>
        <dbReference type="EMBL" id="GAL22076.1"/>
    </source>
</evidence>
<keyword evidence="3" id="KW-1185">Reference proteome</keyword>